<proteinExistence type="inferred from homology"/>
<feature type="domain" description="Proteasome activator complex subunit 4-like HEAT repeat-like" evidence="11">
    <location>
        <begin position="1175"/>
        <end position="1466"/>
    </location>
</feature>
<evidence type="ECO:0000256" key="5">
    <source>
        <dbReference type="ARBA" id="ARBA00022737"/>
    </source>
</evidence>
<dbReference type="InterPro" id="IPR032430">
    <property type="entry name" value="Blm10_mid"/>
</dbReference>
<dbReference type="Pfam" id="PF23096">
    <property type="entry name" value="HEAT_PSME4"/>
    <property type="match status" value="1"/>
</dbReference>
<evidence type="ECO:0000313" key="12">
    <source>
        <dbReference type="EMBL" id="KAK2580216.1"/>
    </source>
</evidence>
<reference evidence="12" key="2">
    <citation type="journal article" date="2023" name="Commun. Biol.">
        <title>Intrasexual cuticular hydrocarbon dimorphism in a wasp sheds light on hydrocarbon biosynthesis genes in Hymenoptera.</title>
        <authorList>
            <person name="Moris V.C."/>
            <person name="Podsiadlowski L."/>
            <person name="Martin S."/>
            <person name="Oeyen J.P."/>
            <person name="Donath A."/>
            <person name="Petersen M."/>
            <person name="Wilbrandt J."/>
            <person name="Misof B."/>
            <person name="Liedtke D."/>
            <person name="Thamm M."/>
            <person name="Scheiner R."/>
            <person name="Schmitt T."/>
            <person name="Niehuis O."/>
        </authorList>
    </citation>
    <scope>NUCLEOTIDE SEQUENCE</scope>
    <source>
        <strain evidence="12">GBR_01_08_01A</strain>
    </source>
</reference>
<sequence>MDKECIHNLNDSDVHSNAKTKNYRYQKELVYNRLLPYAKDLEDESQTLLSEIKGYLGRAVMCREMQPGCSLWTTRLCKYIKIYGMKFHKEDHIYFIKLMYELITIPNLDPFMINKFGSTLILLLKKKELLSPNDLELPWRPLYELNRRVRMSAESAVGIFRYFPSLGCTLHSLIHSAKIYFPLNATQEILDELKPKIYPFDAITMSTTFEMLEWFLPVHLPPKYHSLGHELWFNEFMTLWEVCHNASQWENEIMWLMAKLASSNIGYINWEPHIPLMFTRFVRCLHLPVSYKQTQSSKNHKIEMLPIAIWIVSVLGNKSSAQMYLEKFLKTIETYFHVANIGRWSGKLKELLTKLPYRFILRVHKERYAKPTWETPVPEEYKLSDEDIDAFVKSIMPVAMTAMFSKLSANDACHALQHLATMRPSLVIPQVLERMYSTLDSLTEPHKLTAAMICMVAVARPMVQGSRNINKGYTYPEGPMHVLPLLFSSLPGIDPNDVGKCFITFRLISIYAIMIPIVDSSRSPAIAGEEERLICETTSRFEDFVLQFLDRVFTFIDCSSLEFVRPENRAGDGKSKLETVAETALEGVCSTLLLKTSNAIFLSALHKLRAFVSERILETKIAGQLVAVLCRIFVRVNGQDTLRALVPLLSQTILDIIIEGEDIIKEENLDNRLLYAMLLLSAVAETPGHNLLPYINTFLKVLDHVLLLRSREGSKLACRILRNILASLSTVIPCNFRSIERDYNDPEYPYTRDWGQAVDIDSLRIKWYVPGKEEIAAIQQIFSKYLPPEITKLQNYCQDWNSLTREELLTSLNIVSSIIGGCESVLPLWKESPFPVIETSLEWIPFTPTFGITGEIVMPDGSNVRRYMAGIMSNLQSVLLKHAEDDTKSLFVLMQIWNSLLLGKTRLYESYEGRCKSFQSAKSMLNDKLVGNKGRMGPVILERVDIQHDTRLQAQSYVLTETHKKIMLELLTLATSRYADVRSKAQRVLFYGLRHFPYSYTFIVPCLIDILRKDTDEHHDAYKGVLYILFGPQHNPIMTKCNWKMLRSLWPTIVLSKPSEKLSVIRLKENLVDTVNKHFPTYTITLEIPDRCLEAAFKLWNTFPYPTLPQLNEVEIQHGLQKLKEDSQSNLDAYHGLLDDLLNAILKENLHWRHRLMSMNFIRSLVHPEQIYSSKIVRYFLGALIHDSLEERKIAIRTVIYMLKQQKRKHPKISVDITEIHKKELLDADQTNVVTPGERPDNAWLQYDYNTRPLTSSQWNEPRFIHQPYTGYYTWPKKLEVYAPSSEQPSFDPKIRELTDHEIEVESFFNDPQNIEKLVKFYSIEEKKDKDKFNGYRCFLFKSVFRNHGITPLKHFLPHLHKLVTDKQDSNQRCAAEITAGIIRGSKHWPFEMTCEMWNELLPIIRAALSNLTVETVVDWSMCFATAQQRRDPNRHHWFLECLMEEPPLGESESSFVECGRLYALQGALNQQSWRVSQLMQRLLIRLENRLLTNPFKNLRERLGSLLVTVFDADLRFPRSSSNKTTPRAQHFIDRITPKLQLLVQDTTELVNKEEQSLASDMANFNFNDFTKNSQLDTNEREAAIRLLKIICRWIIGSVSRSQYGVLPGFYEFFPIICQMENYETDEELTKICSETLAVLAQTVTLPCDMPIALDAVVKMSKHPSWWTRATCLEFLQVLIFYNMSIVLSKNEWVNCVKDIVLYLLEDVRLEVREKAGQVLGGLLHCSFIPDQKTLLEQFKVKAKTRLHKKSRAMYNKTEAERNASVDAIRLRHAGVLGLCAFIRAHPYDIPDYVPPVFEHLGFHLNDPQPIPTTIRKTLGDFKRTHYDGWTGVNGHAQHFTEEQLSVLQDLSVPPSHYA</sequence>
<evidence type="ECO:0000256" key="4">
    <source>
        <dbReference type="ARBA" id="ARBA00022490"/>
    </source>
</evidence>
<feature type="domain" description="Proteasome activator Blm10 middle HEAT repeats region" evidence="10">
    <location>
        <begin position="325"/>
        <end position="523"/>
    </location>
</feature>
<gene>
    <name evidence="12" type="ORF">KPH14_012476</name>
</gene>
<dbReference type="SUPFAM" id="SSF48371">
    <property type="entry name" value="ARM repeat"/>
    <property type="match status" value="2"/>
</dbReference>
<comment type="caution">
    <text evidence="12">The sequence shown here is derived from an EMBL/GenBank/DDBJ whole genome shotgun (WGS) entry which is preliminary data.</text>
</comment>
<dbReference type="EMBL" id="JAIFRP010000062">
    <property type="protein sequence ID" value="KAK2580216.1"/>
    <property type="molecule type" value="Genomic_DNA"/>
</dbReference>
<evidence type="ECO:0000256" key="3">
    <source>
        <dbReference type="ARBA" id="ARBA00005739"/>
    </source>
</evidence>
<dbReference type="Gene3D" id="1.25.10.10">
    <property type="entry name" value="Leucine-rich Repeat Variant"/>
    <property type="match status" value="1"/>
</dbReference>
<dbReference type="GO" id="GO:0016607">
    <property type="term" value="C:nuclear speck"/>
    <property type="evidence" value="ECO:0007669"/>
    <property type="project" value="UniProtKB-SubCell"/>
</dbReference>
<evidence type="ECO:0008006" key="14">
    <source>
        <dbReference type="Google" id="ProtNLM"/>
    </source>
</evidence>
<feature type="domain" description="Proteasome activator complex subunit 4 C-terminal" evidence="9">
    <location>
        <begin position="1772"/>
        <end position="1859"/>
    </location>
</feature>
<evidence type="ECO:0000256" key="7">
    <source>
        <dbReference type="ARBA" id="ARBA00023204"/>
    </source>
</evidence>
<keyword evidence="4" id="KW-0963">Cytoplasm</keyword>
<evidence type="ECO:0000256" key="1">
    <source>
        <dbReference type="ARBA" id="ARBA00004324"/>
    </source>
</evidence>
<keyword evidence="5" id="KW-0677">Repeat</keyword>
<comment type="similarity">
    <text evidence="3">Belongs to the BLM10 family.</text>
</comment>
<name>A0AAD9VMG5_9HYME</name>
<feature type="domain" description="Proteasome activator Blm10 middle HEAT repeats region" evidence="10">
    <location>
        <begin position="529"/>
        <end position="822"/>
    </location>
</feature>
<evidence type="ECO:0000259" key="11">
    <source>
        <dbReference type="Pfam" id="PF23096"/>
    </source>
</evidence>
<dbReference type="GO" id="GO:0070628">
    <property type="term" value="F:proteasome binding"/>
    <property type="evidence" value="ECO:0007669"/>
    <property type="project" value="InterPro"/>
</dbReference>
<protein>
    <recommendedName>
        <fullName evidence="14">Proteasome activator complex subunit 4</fullName>
    </recommendedName>
</protein>
<evidence type="ECO:0000259" key="10">
    <source>
        <dbReference type="Pfam" id="PF16507"/>
    </source>
</evidence>
<dbReference type="InterPro" id="IPR035309">
    <property type="entry name" value="PSME4"/>
</dbReference>
<keyword evidence="13" id="KW-1185">Reference proteome</keyword>
<dbReference type="PANTHER" id="PTHR32170">
    <property type="entry name" value="PROTEASOME ACTIVATOR COMPLEX SUBUNIT 4"/>
    <property type="match status" value="1"/>
</dbReference>
<dbReference type="InterPro" id="IPR011989">
    <property type="entry name" value="ARM-like"/>
</dbReference>
<evidence type="ECO:0000256" key="8">
    <source>
        <dbReference type="ARBA" id="ARBA00023242"/>
    </source>
</evidence>
<dbReference type="Pfam" id="PF11919">
    <property type="entry name" value="PSME4_C"/>
    <property type="match status" value="1"/>
</dbReference>
<keyword evidence="6" id="KW-0227">DNA damage</keyword>
<keyword evidence="7" id="KW-0234">DNA repair</keyword>
<reference evidence="12" key="1">
    <citation type="submission" date="2021-08" db="EMBL/GenBank/DDBJ databases">
        <authorList>
            <person name="Misof B."/>
            <person name="Oliver O."/>
            <person name="Podsiadlowski L."/>
            <person name="Donath A."/>
            <person name="Peters R."/>
            <person name="Mayer C."/>
            <person name="Rust J."/>
            <person name="Gunkel S."/>
            <person name="Lesny P."/>
            <person name="Martin S."/>
            <person name="Oeyen J.P."/>
            <person name="Petersen M."/>
            <person name="Panagiotis P."/>
            <person name="Wilbrandt J."/>
            <person name="Tanja T."/>
        </authorList>
    </citation>
    <scope>NUCLEOTIDE SEQUENCE</scope>
    <source>
        <strain evidence="12">GBR_01_08_01A</strain>
        <tissue evidence="12">Thorax + abdomen</tissue>
    </source>
</reference>
<evidence type="ECO:0000256" key="2">
    <source>
        <dbReference type="ARBA" id="ARBA00004496"/>
    </source>
</evidence>
<dbReference type="InterPro" id="IPR021843">
    <property type="entry name" value="PSME4_C"/>
</dbReference>
<evidence type="ECO:0000256" key="6">
    <source>
        <dbReference type="ARBA" id="ARBA00022763"/>
    </source>
</evidence>
<dbReference type="GO" id="GO:0006281">
    <property type="term" value="P:DNA repair"/>
    <property type="evidence" value="ECO:0007669"/>
    <property type="project" value="UniProtKB-KW"/>
</dbReference>
<dbReference type="Proteomes" id="UP001258017">
    <property type="component" value="Unassembled WGS sequence"/>
</dbReference>
<accession>A0AAD9VMG5</accession>
<organism evidence="12 13">
    <name type="scientific">Odynerus spinipes</name>
    <dbReference type="NCBI Taxonomy" id="1348599"/>
    <lineage>
        <taxon>Eukaryota</taxon>
        <taxon>Metazoa</taxon>
        <taxon>Ecdysozoa</taxon>
        <taxon>Arthropoda</taxon>
        <taxon>Hexapoda</taxon>
        <taxon>Insecta</taxon>
        <taxon>Pterygota</taxon>
        <taxon>Neoptera</taxon>
        <taxon>Endopterygota</taxon>
        <taxon>Hymenoptera</taxon>
        <taxon>Apocrita</taxon>
        <taxon>Aculeata</taxon>
        <taxon>Vespoidea</taxon>
        <taxon>Vespidae</taxon>
        <taxon>Eumeninae</taxon>
        <taxon>Odynerus</taxon>
    </lineage>
</organism>
<keyword evidence="8" id="KW-0539">Nucleus</keyword>
<evidence type="ECO:0000313" key="13">
    <source>
        <dbReference type="Proteomes" id="UP001258017"/>
    </source>
</evidence>
<comment type="subcellular location">
    <subcellularLocation>
        <location evidence="2">Cytoplasm</location>
    </subcellularLocation>
    <subcellularLocation>
        <location evidence="1">Nucleus speckle</location>
    </subcellularLocation>
</comment>
<dbReference type="PANTHER" id="PTHR32170:SF3">
    <property type="entry name" value="PROTEASOME ACTIVATOR COMPLEX SUBUNIT 4"/>
    <property type="match status" value="1"/>
</dbReference>
<dbReference type="Pfam" id="PF16507">
    <property type="entry name" value="HEAT_PSME4_mid"/>
    <property type="match status" value="2"/>
</dbReference>
<dbReference type="InterPro" id="IPR055455">
    <property type="entry name" value="HEAT_PSME4"/>
</dbReference>
<dbReference type="InterPro" id="IPR016024">
    <property type="entry name" value="ARM-type_fold"/>
</dbReference>
<evidence type="ECO:0000259" key="9">
    <source>
        <dbReference type="Pfam" id="PF11919"/>
    </source>
</evidence>
<dbReference type="GO" id="GO:0010499">
    <property type="term" value="P:proteasomal ubiquitin-independent protein catabolic process"/>
    <property type="evidence" value="ECO:0007669"/>
    <property type="project" value="TreeGrafter"/>
</dbReference>
<dbReference type="GO" id="GO:0005829">
    <property type="term" value="C:cytosol"/>
    <property type="evidence" value="ECO:0007669"/>
    <property type="project" value="TreeGrafter"/>
</dbReference>
<dbReference type="GO" id="GO:0016504">
    <property type="term" value="F:peptidase activator activity"/>
    <property type="evidence" value="ECO:0007669"/>
    <property type="project" value="InterPro"/>
</dbReference>